<dbReference type="Pfam" id="PF00782">
    <property type="entry name" value="DSPc"/>
    <property type="match status" value="1"/>
</dbReference>
<proteinExistence type="predicted"/>
<dbReference type="InterPro" id="IPR000340">
    <property type="entry name" value="Dual-sp_phosphatase_cat-dom"/>
</dbReference>
<dbReference type="SUPFAM" id="SSF52799">
    <property type="entry name" value="(Phosphotyrosine protein) phosphatases II"/>
    <property type="match status" value="1"/>
</dbReference>
<dbReference type="InterPro" id="IPR000387">
    <property type="entry name" value="Tyr_Pase_dom"/>
</dbReference>
<dbReference type="PROSITE" id="PS50056">
    <property type="entry name" value="TYR_PHOSPHATASE_2"/>
    <property type="match status" value="1"/>
</dbReference>
<dbReference type="Gene3D" id="3.90.190.10">
    <property type="entry name" value="Protein tyrosine phosphatase superfamily"/>
    <property type="match status" value="1"/>
</dbReference>
<feature type="region of interest" description="Disordered" evidence="1">
    <location>
        <begin position="345"/>
        <end position="365"/>
    </location>
</feature>
<feature type="region of interest" description="Disordered" evidence="1">
    <location>
        <begin position="87"/>
        <end position="147"/>
    </location>
</feature>
<dbReference type="AlphaFoldDB" id="A0A7S1AEV3"/>
<dbReference type="CDD" id="cd14498">
    <property type="entry name" value="DSP"/>
    <property type="match status" value="1"/>
</dbReference>
<evidence type="ECO:0000256" key="1">
    <source>
        <dbReference type="SAM" id="MobiDB-lite"/>
    </source>
</evidence>
<evidence type="ECO:0000313" key="3">
    <source>
        <dbReference type="EMBL" id="CAD8851812.1"/>
    </source>
</evidence>
<name>A0A7S1AEV3_NOCSC</name>
<dbReference type="InterPro" id="IPR029021">
    <property type="entry name" value="Prot-tyrosine_phosphatase-like"/>
</dbReference>
<evidence type="ECO:0000259" key="2">
    <source>
        <dbReference type="PROSITE" id="PS50056"/>
    </source>
</evidence>
<feature type="domain" description="Tyrosine specific protein phosphatases" evidence="2">
    <location>
        <begin position="217"/>
        <end position="275"/>
    </location>
</feature>
<reference evidence="3" key="1">
    <citation type="submission" date="2021-01" db="EMBL/GenBank/DDBJ databases">
        <authorList>
            <person name="Corre E."/>
            <person name="Pelletier E."/>
            <person name="Niang G."/>
            <person name="Scheremetjew M."/>
            <person name="Finn R."/>
            <person name="Kale V."/>
            <person name="Holt S."/>
            <person name="Cochrane G."/>
            <person name="Meng A."/>
            <person name="Brown T."/>
            <person name="Cohen L."/>
        </authorList>
    </citation>
    <scope>NUCLEOTIDE SEQUENCE</scope>
</reference>
<dbReference type="EMBL" id="HBFQ01037096">
    <property type="protein sequence ID" value="CAD8851812.1"/>
    <property type="molecule type" value="Transcribed_RNA"/>
</dbReference>
<accession>A0A7S1AEV3</accession>
<gene>
    <name evidence="3" type="ORF">NSCI0253_LOCUS26162</name>
</gene>
<sequence length="365" mass="40141">MESERPQWLALYETNAQPLDVARCWFESLCPEDQEHARKDGATWRTVPRKEVIRSQCPRYLDDSATGFQYIGAVMRSVEEVLGIPPPARSSAFQRPAADSATHTEVPPGDSTAAATENSTAVGDMAPKLAVKPRQFRPPQLVRSGDGRPGTLGLWWSDFETAARTEELVEECGITHRLNTAIECVDRFGADDACVTEHAPMQDRFEHDEELHETWKRQLLGALDILRGWRDQGAVANVNCQMGKNRSGAVVVMWLCKECGRSLEEAIEYVRSITPLACANPNLVEALADALNEDVVVPLNPGRDDGGWICISPPTSPRAGGTQAFEDTFAQLSQRLEAVDPGDLETATMGAPLKQEQEEGLDDVD</sequence>
<organism evidence="3">
    <name type="scientific">Noctiluca scintillans</name>
    <name type="common">Sea sparkle</name>
    <name type="synonym">Red tide dinoflagellate</name>
    <dbReference type="NCBI Taxonomy" id="2966"/>
    <lineage>
        <taxon>Eukaryota</taxon>
        <taxon>Sar</taxon>
        <taxon>Alveolata</taxon>
        <taxon>Dinophyceae</taxon>
        <taxon>Noctilucales</taxon>
        <taxon>Noctilucaceae</taxon>
        <taxon>Noctiluca</taxon>
    </lineage>
</organism>
<protein>
    <recommendedName>
        <fullName evidence="2">Tyrosine specific protein phosphatases domain-containing protein</fullName>
    </recommendedName>
</protein>